<dbReference type="Pfam" id="PF00486">
    <property type="entry name" value="Trans_reg_C"/>
    <property type="match status" value="1"/>
</dbReference>
<proteinExistence type="predicted"/>
<dbReference type="InterPro" id="IPR016032">
    <property type="entry name" value="Sig_transdc_resp-reg_C-effctor"/>
</dbReference>
<name>A0A2Z2NRC7_9GAMM</name>
<evidence type="ECO:0000313" key="4">
    <source>
        <dbReference type="EMBL" id="ASJ72288.1"/>
    </source>
</evidence>
<reference evidence="4 5" key="1">
    <citation type="submission" date="2016-12" db="EMBL/GenBank/DDBJ databases">
        <authorList>
            <person name="Song W.-J."/>
            <person name="Kurnit D.M."/>
        </authorList>
    </citation>
    <scope>NUCLEOTIDE SEQUENCE [LARGE SCALE GENOMIC DNA]</scope>
    <source>
        <strain evidence="4 5">IMCC3135</strain>
    </source>
</reference>
<dbReference type="InterPro" id="IPR036388">
    <property type="entry name" value="WH-like_DNA-bd_sf"/>
</dbReference>
<evidence type="ECO:0000256" key="1">
    <source>
        <dbReference type="ARBA" id="ARBA00023125"/>
    </source>
</evidence>
<dbReference type="EMBL" id="CP018632">
    <property type="protein sequence ID" value="ASJ72288.1"/>
    <property type="molecule type" value="Genomic_DNA"/>
</dbReference>
<accession>A0A2Z2NRC7</accession>
<evidence type="ECO:0000313" key="5">
    <source>
        <dbReference type="Proteomes" id="UP000250079"/>
    </source>
</evidence>
<evidence type="ECO:0000259" key="3">
    <source>
        <dbReference type="PROSITE" id="PS51755"/>
    </source>
</evidence>
<dbReference type="KEGG" id="gai:IMCC3135_10980"/>
<dbReference type="SMART" id="SM00862">
    <property type="entry name" value="Trans_reg_C"/>
    <property type="match status" value="1"/>
</dbReference>
<dbReference type="SUPFAM" id="SSF46894">
    <property type="entry name" value="C-terminal effector domain of the bipartite response regulators"/>
    <property type="match status" value="1"/>
</dbReference>
<dbReference type="GO" id="GO:0006355">
    <property type="term" value="P:regulation of DNA-templated transcription"/>
    <property type="evidence" value="ECO:0007669"/>
    <property type="project" value="InterPro"/>
</dbReference>
<protein>
    <submittedName>
        <fullName evidence="4">Sensory transduction protein regX3</fullName>
    </submittedName>
</protein>
<dbReference type="CDD" id="cd00383">
    <property type="entry name" value="trans_reg_C"/>
    <property type="match status" value="1"/>
</dbReference>
<dbReference type="GO" id="GO:0000160">
    <property type="term" value="P:phosphorelay signal transduction system"/>
    <property type="evidence" value="ECO:0007669"/>
    <property type="project" value="InterPro"/>
</dbReference>
<sequence>MSDNGEVLVVATRQADAIRLCDILCLAGYRPHWCPDFSCSERLQSNGKLATSIVAIVLCHRVQAQPTGTGPSGINLPSELPNQLRCRRIIAVSDCTAEQTVVSLLDDGAHHCFNLLESSSVLQVRLEAALRHHGRPINDILTSGNISFDLLKRRVTHSGFVVDLSPKEYELAYYLFSNRDRLVENGELLTSIWSLPAGMETRRIDTAACRVRKKLKLTAEHGWELKRQRRLGYRLVRTH</sequence>
<gene>
    <name evidence="4" type="primary">regX3_2</name>
    <name evidence="4" type="ORF">IMCC3135_10980</name>
</gene>
<dbReference type="Proteomes" id="UP000250079">
    <property type="component" value="Chromosome"/>
</dbReference>
<organism evidence="4 5">
    <name type="scientific">Granulosicoccus antarcticus IMCC3135</name>
    <dbReference type="NCBI Taxonomy" id="1192854"/>
    <lineage>
        <taxon>Bacteria</taxon>
        <taxon>Pseudomonadati</taxon>
        <taxon>Pseudomonadota</taxon>
        <taxon>Gammaproteobacteria</taxon>
        <taxon>Chromatiales</taxon>
        <taxon>Granulosicoccaceae</taxon>
        <taxon>Granulosicoccus</taxon>
    </lineage>
</organism>
<feature type="DNA-binding region" description="OmpR/PhoB-type" evidence="2">
    <location>
        <begin position="138"/>
        <end position="237"/>
    </location>
</feature>
<dbReference type="Gene3D" id="1.10.10.10">
    <property type="entry name" value="Winged helix-like DNA-binding domain superfamily/Winged helix DNA-binding domain"/>
    <property type="match status" value="1"/>
</dbReference>
<dbReference type="AlphaFoldDB" id="A0A2Z2NRC7"/>
<dbReference type="GO" id="GO:0003677">
    <property type="term" value="F:DNA binding"/>
    <property type="evidence" value="ECO:0007669"/>
    <property type="project" value="UniProtKB-UniRule"/>
</dbReference>
<keyword evidence="1 2" id="KW-0238">DNA-binding</keyword>
<feature type="domain" description="OmpR/PhoB-type" evidence="3">
    <location>
        <begin position="138"/>
        <end position="237"/>
    </location>
</feature>
<keyword evidence="5" id="KW-1185">Reference proteome</keyword>
<dbReference type="InterPro" id="IPR001867">
    <property type="entry name" value="OmpR/PhoB-type_DNA-bd"/>
</dbReference>
<evidence type="ECO:0000256" key="2">
    <source>
        <dbReference type="PROSITE-ProRule" id="PRU01091"/>
    </source>
</evidence>
<dbReference type="PROSITE" id="PS51755">
    <property type="entry name" value="OMPR_PHOB"/>
    <property type="match status" value="1"/>
</dbReference>